<protein>
    <submittedName>
        <fullName evidence="1">Uncharacterized protein</fullName>
    </submittedName>
</protein>
<dbReference type="HOGENOM" id="CLU_623009_0_0_1"/>
<proteinExistence type="predicted"/>
<sequence>MLTKKDLSDIEKTLAGVDILRTKYGMPVELIQDLIQDNVDELLKKVAILNSFRFPDPLDYAEYGFLLRLPLYSLQDLYHDLQESGLREYRVTDIQKHLEEKNYGIKNIALLSKFTGVTVSEIQRLTKHFNHKFIPIGSQKLEAKIKLMKWYGLTNEDICQVCCFLNLQMKVLKSILVKYTKLKGDGVLPWKIKVYLSNPCVQKMMSVRTVNTLGKHIMAFKSKLGFKMNLCPQTLISLLVLNMKPFTTMLEKIEILKSVLPIEEIITPEGIHFLTKLTKEGLIQGVKRSESLPELSIAHFEKSFFFRKVQILKKEQRRIISEMLNLSYVDVRKVSQMFETEHKDIQANIMLLQNYGFSVADIRKLFIVVYADTERLKYQLDVLSSRPEIQDYNLQVTSFKALNYVQYFLENDCKLEGVDQFGINDIDDDDDFENESDLRS</sequence>
<organism evidence="1 2">
    <name type="scientific">Lottia gigantea</name>
    <name type="common">Giant owl limpet</name>
    <dbReference type="NCBI Taxonomy" id="225164"/>
    <lineage>
        <taxon>Eukaryota</taxon>
        <taxon>Metazoa</taxon>
        <taxon>Spiralia</taxon>
        <taxon>Lophotrochozoa</taxon>
        <taxon>Mollusca</taxon>
        <taxon>Gastropoda</taxon>
        <taxon>Patellogastropoda</taxon>
        <taxon>Lottioidea</taxon>
        <taxon>Lottiidae</taxon>
        <taxon>Lottia</taxon>
    </lineage>
</organism>
<dbReference type="KEGG" id="lgi:LOTGIDRAFT_156142"/>
<gene>
    <name evidence="1" type="ORF">LOTGIDRAFT_156142</name>
</gene>
<keyword evidence="2" id="KW-1185">Reference proteome</keyword>
<dbReference type="GeneID" id="20236948"/>
<evidence type="ECO:0000313" key="1">
    <source>
        <dbReference type="EMBL" id="ESP04903.1"/>
    </source>
</evidence>
<reference evidence="1 2" key="1">
    <citation type="journal article" date="2013" name="Nature">
        <title>Insights into bilaterian evolution from three spiralian genomes.</title>
        <authorList>
            <person name="Simakov O."/>
            <person name="Marletaz F."/>
            <person name="Cho S.J."/>
            <person name="Edsinger-Gonzales E."/>
            <person name="Havlak P."/>
            <person name="Hellsten U."/>
            <person name="Kuo D.H."/>
            <person name="Larsson T."/>
            <person name="Lv J."/>
            <person name="Arendt D."/>
            <person name="Savage R."/>
            <person name="Osoegawa K."/>
            <person name="de Jong P."/>
            <person name="Grimwood J."/>
            <person name="Chapman J.A."/>
            <person name="Shapiro H."/>
            <person name="Aerts A."/>
            <person name="Otillar R.P."/>
            <person name="Terry A.Y."/>
            <person name="Boore J.L."/>
            <person name="Grigoriev I.V."/>
            <person name="Lindberg D.R."/>
            <person name="Seaver E.C."/>
            <person name="Weisblat D.A."/>
            <person name="Putnam N.H."/>
            <person name="Rokhsar D.S."/>
        </authorList>
    </citation>
    <scope>NUCLEOTIDE SEQUENCE [LARGE SCALE GENOMIC DNA]</scope>
</reference>
<name>V4B3H7_LOTGI</name>
<dbReference type="AlphaFoldDB" id="V4B3H7"/>
<dbReference type="EMBL" id="KB199651">
    <property type="protein sequence ID" value="ESP04903.1"/>
    <property type="molecule type" value="Genomic_DNA"/>
</dbReference>
<dbReference type="RefSeq" id="XP_009044412.1">
    <property type="nucleotide sequence ID" value="XM_009046164.1"/>
</dbReference>
<dbReference type="Proteomes" id="UP000030746">
    <property type="component" value="Unassembled WGS sequence"/>
</dbReference>
<dbReference type="CTD" id="20236948"/>
<accession>V4B3H7</accession>
<evidence type="ECO:0000313" key="2">
    <source>
        <dbReference type="Proteomes" id="UP000030746"/>
    </source>
</evidence>